<evidence type="ECO:0000256" key="8">
    <source>
        <dbReference type="ARBA" id="ARBA00049527"/>
    </source>
</evidence>
<comment type="catalytic activity">
    <reaction evidence="8">
        <text>a cholesterol ester + H2O = cholesterol + a fatty acid + H(+)</text>
        <dbReference type="Rhea" id="RHEA:36403"/>
        <dbReference type="ChEBI" id="CHEBI:15377"/>
        <dbReference type="ChEBI" id="CHEBI:15378"/>
        <dbReference type="ChEBI" id="CHEBI:16113"/>
        <dbReference type="ChEBI" id="CHEBI:17002"/>
        <dbReference type="ChEBI" id="CHEBI:28868"/>
        <dbReference type="EC" id="3.1.1.13"/>
    </reaction>
    <physiologicalReaction direction="left-to-right" evidence="8">
        <dbReference type="Rhea" id="RHEA:36404"/>
    </physiologicalReaction>
</comment>
<evidence type="ECO:0000256" key="6">
    <source>
        <dbReference type="ARBA" id="ARBA00031924"/>
    </source>
</evidence>
<protein>
    <recommendedName>
        <fullName evidence="3">Lipid droplet-associated hydrolase</fullName>
        <ecNumber evidence="7">3.1.1.13</ecNumber>
    </recommendedName>
    <alternativeName>
        <fullName evidence="6">Lipid droplet-associated serine hydrolase</fullName>
    </alternativeName>
</protein>
<accession>A0A914Q1H8</accession>
<evidence type="ECO:0000313" key="10">
    <source>
        <dbReference type="Proteomes" id="UP000887578"/>
    </source>
</evidence>
<dbReference type="PANTHER" id="PTHR13390">
    <property type="entry name" value="LIPASE"/>
    <property type="match status" value="1"/>
</dbReference>
<organism evidence="10 11">
    <name type="scientific">Panagrolaimus davidi</name>
    <dbReference type="NCBI Taxonomy" id="227884"/>
    <lineage>
        <taxon>Eukaryota</taxon>
        <taxon>Metazoa</taxon>
        <taxon>Ecdysozoa</taxon>
        <taxon>Nematoda</taxon>
        <taxon>Chromadorea</taxon>
        <taxon>Rhabditida</taxon>
        <taxon>Tylenchina</taxon>
        <taxon>Panagrolaimomorpha</taxon>
        <taxon>Panagrolaimoidea</taxon>
        <taxon>Panagrolaimidae</taxon>
        <taxon>Panagrolaimus</taxon>
    </lineage>
</organism>
<dbReference type="GO" id="GO:0005811">
    <property type="term" value="C:lipid droplet"/>
    <property type="evidence" value="ECO:0007669"/>
    <property type="project" value="UniProtKB-SubCell"/>
</dbReference>
<keyword evidence="9" id="KW-1133">Transmembrane helix</keyword>
<comment type="subcellular location">
    <subcellularLocation>
        <location evidence="1">Lipid droplet</location>
    </subcellularLocation>
</comment>
<dbReference type="EC" id="3.1.1.13" evidence="7"/>
<reference evidence="11" key="1">
    <citation type="submission" date="2022-11" db="UniProtKB">
        <authorList>
            <consortium name="WormBaseParasite"/>
        </authorList>
    </citation>
    <scope>IDENTIFICATION</scope>
</reference>
<evidence type="ECO:0000256" key="9">
    <source>
        <dbReference type="SAM" id="Phobius"/>
    </source>
</evidence>
<dbReference type="InterPro" id="IPR019363">
    <property type="entry name" value="LDAH"/>
</dbReference>
<evidence type="ECO:0000256" key="3">
    <source>
        <dbReference type="ARBA" id="ARBA00019242"/>
    </source>
</evidence>
<keyword evidence="9" id="KW-0812">Transmembrane</keyword>
<dbReference type="PANTHER" id="PTHR13390:SF0">
    <property type="entry name" value="LIPID DROPLET-ASSOCIATED HYDROLASE"/>
    <property type="match status" value="1"/>
</dbReference>
<evidence type="ECO:0000256" key="7">
    <source>
        <dbReference type="ARBA" id="ARBA00039150"/>
    </source>
</evidence>
<dbReference type="Gene3D" id="3.40.50.1820">
    <property type="entry name" value="alpha/beta hydrolase"/>
    <property type="match status" value="1"/>
</dbReference>
<evidence type="ECO:0000256" key="4">
    <source>
        <dbReference type="ARBA" id="ARBA00022677"/>
    </source>
</evidence>
<keyword evidence="10" id="KW-1185">Reference proteome</keyword>
<feature type="transmembrane region" description="Helical" evidence="9">
    <location>
        <begin position="164"/>
        <end position="184"/>
    </location>
</feature>
<comment type="similarity">
    <text evidence="2">Belongs to the AB hydrolase superfamily. LDAH family.</text>
</comment>
<evidence type="ECO:0000256" key="5">
    <source>
        <dbReference type="ARBA" id="ARBA00022801"/>
    </source>
</evidence>
<dbReference type="Pfam" id="PF10230">
    <property type="entry name" value="LIDHydrolase"/>
    <property type="match status" value="1"/>
</dbReference>
<dbReference type="AlphaFoldDB" id="A0A914Q1H8"/>
<keyword evidence="4" id="KW-0551">Lipid droplet</keyword>
<dbReference type="InterPro" id="IPR029058">
    <property type="entry name" value="AB_hydrolase_fold"/>
</dbReference>
<dbReference type="SUPFAM" id="SSF53474">
    <property type="entry name" value="alpha/beta-Hydrolases"/>
    <property type="match status" value="1"/>
</dbReference>
<proteinExistence type="inferred from homology"/>
<dbReference type="GO" id="GO:0004771">
    <property type="term" value="F:sterol ester esterase activity"/>
    <property type="evidence" value="ECO:0007669"/>
    <property type="project" value="UniProtKB-EC"/>
</dbReference>
<dbReference type="WBParaSite" id="PDA_v2.g24569.t1">
    <property type="protein sequence ID" value="PDA_v2.g24569.t1"/>
    <property type="gene ID" value="PDA_v2.g24569"/>
</dbReference>
<evidence type="ECO:0000256" key="1">
    <source>
        <dbReference type="ARBA" id="ARBA00004502"/>
    </source>
</evidence>
<dbReference type="Proteomes" id="UP000887578">
    <property type="component" value="Unplaced"/>
</dbReference>
<feature type="transmembrane region" description="Helical" evidence="9">
    <location>
        <begin position="136"/>
        <end position="152"/>
    </location>
</feature>
<keyword evidence="9" id="KW-0472">Membrane</keyword>
<evidence type="ECO:0000256" key="2">
    <source>
        <dbReference type="ARBA" id="ARBA00008300"/>
    </source>
</evidence>
<keyword evidence="5" id="KW-0378">Hydrolase</keyword>
<name>A0A914Q1H8_9BILA</name>
<dbReference type="GO" id="GO:0019915">
    <property type="term" value="P:lipid storage"/>
    <property type="evidence" value="ECO:0007669"/>
    <property type="project" value="InterPro"/>
</dbReference>
<sequence>MIARDVDWIKVGGKWTRVSWMKRKNVKSDAKIVMIPGNPGNEGFYEDFGKQLIEKIAIDKNENVEFITVSHLNHVPLPKALDEHQTNEVYLLKDQIQHKLNFFKEHLTKTDRIYLISHSIGSYMALKILPILEYEGYNIIGCCALFPVFEFLPKSSQGIWMKHVFKFFHVFPIFLILLTFWFTFISETTKQKLCRWNLKGSNSHDCILDSAVELLNFNVIKNINHMSVDEMVVIADEHPNLDAVKDKLRLYYAVEDHWVPHGSAERNLQKYGSKCVRIDEHGCKHAFVISHSVPMVNVVLSLLNEFNTENS</sequence>
<evidence type="ECO:0000313" key="11">
    <source>
        <dbReference type="WBParaSite" id="PDA_v2.g24569.t1"/>
    </source>
</evidence>